<reference evidence="7 8" key="1">
    <citation type="journal article" date="2023" name="Commun. Biol.">
        <title>Genome analysis of Parmales, the sister group of diatoms, reveals the evolutionary specialization of diatoms from phago-mixotrophs to photoautotrophs.</title>
        <authorList>
            <person name="Ban H."/>
            <person name="Sato S."/>
            <person name="Yoshikawa S."/>
            <person name="Yamada K."/>
            <person name="Nakamura Y."/>
            <person name="Ichinomiya M."/>
            <person name="Sato N."/>
            <person name="Blanc-Mathieu R."/>
            <person name="Endo H."/>
            <person name="Kuwata A."/>
            <person name="Ogata H."/>
        </authorList>
    </citation>
    <scope>NUCLEOTIDE SEQUENCE [LARGE SCALE GENOMIC DNA]</scope>
</reference>
<gene>
    <name evidence="7" type="ORF">TeGR_g8585</name>
</gene>
<evidence type="ECO:0000313" key="8">
    <source>
        <dbReference type="Proteomes" id="UP001165060"/>
    </source>
</evidence>
<feature type="transmembrane region" description="Helical" evidence="5">
    <location>
        <begin position="193"/>
        <end position="216"/>
    </location>
</feature>
<evidence type="ECO:0000256" key="3">
    <source>
        <dbReference type="ARBA" id="ARBA00022989"/>
    </source>
</evidence>
<keyword evidence="3 5" id="KW-1133">Transmembrane helix</keyword>
<keyword evidence="2 5" id="KW-0812">Transmembrane</keyword>
<proteinExistence type="predicted"/>
<comment type="caution">
    <text evidence="7">The sequence shown here is derived from an EMBL/GenBank/DDBJ whole genome shotgun (WGS) entry which is preliminary data.</text>
</comment>
<feature type="transmembrane region" description="Helical" evidence="5">
    <location>
        <begin position="228"/>
        <end position="249"/>
    </location>
</feature>
<evidence type="ECO:0000256" key="5">
    <source>
        <dbReference type="SAM" id="Phobius"/>
    </source>
</evidence>
<dbReference type="Pfam" id="PF01490">
    <property type="entry name" value="Aa_trans"/>
    <property type="match status" value="1"/>
</dbReference>
<accession>A0ABQ6MGU7</accession>
<evidence type="ECO:0000256" key="4">
    <source>
        <dbReference type="ARBA" id="ARBA00023136"/>
    </source>
</evidence>
<keyword evidence="8" id="KW-1185">Reference proteome</keyword>
<evidence type="ECO:0000259" key="6">
    <source>
        <dbReference type="Pfam" id="PF01490"/>
    </source>
</evidence>
<dbReference type="PANTHER" id="PTHR22950">
    <property type="entry name" value="AMINO ACID TRANSPORTER"/>
    <property type="match status" value="1"/>
</dbReference>
<sequence>MCPPPSPPRKLSSPRVSFVNFFKSLFGAGVLALPHAMSTVGLPLATSIYSLVLVCVVISCHLLLEAKRKASALSSLRGDGVPLRTYEDLSRYVLGPFWGSVSGGFVVVLNICFAAGFVICIRENMAAVYPSLSTPLLLSILSPLLLLLGQVRWLSDLVVFSFLSACIYFAGVIGASLSYSLSHWSPPDDLMEWRWGGIVAYTGTAVYALEGICLVLPCERAISDKTRTGGVVSSSLVIYGAVTMGYAAVALSSGIVTPECDIIVDCLDDGSGEGAAAAVANTVRLALSAALCLSHPIQLYPAVEILELAAERLLSPRSGRDGQLARADPREPGKLPPRTKGALGLVLLLGVFNMAVTGTSSFAKLVGITK</sequence>
<evidence type="ECO:0000313" key="7">
    <source>
        <dbReference type="EMBL" id="GMI25680.1"/>
    </source>
</evidence>
<keyword evidence="4 5" id="KW-0472">Membrane</keyword>
<name>A0ABQ6MGU7_9STRA</name>
<organism evidence="7 8">
    <name type="scientific">Tetraparma gracilis</name>
    <dbReference type="NCBI Taxonomy" id="2962635"/>
    <lineage>
        <taxon>Eukaryota</taxon>
        <taxon>Sar</taxon>
        <taxon>Stramenopiles</taxon>
        <taxon>Ochrophyta</taxon>
        <taxon>Bolidophyceae</taxon>
        <taxon>Parmales</taxon>
        <taxon>Triparmaceae</taxon>
        <taxon>Tetraparma</taxon>
    </lineage>
</organism>
<feature type="transmembrane region" description="Helical" evidence="5">
    <location>
        <begin position="342"/>
        <end position="366"/>
    </location>
</feature>
<protein>
    <recommendedName>
        <fullName evidence="6">Amino acid transporter transmembrane domain-containing protein</fullName>
    </recommendedName>
</protein>
<comment type="subcellular location">
    <subcellularLocation>
        <location evidence="1">Membrane</location>
        <topology evidence="1">Multi-pass membrane protein</topology>
    </subcellularLocation>
</comment>
<dbReference type="EMBL" id="BRYB01000226">
    <property type="protein sequence ID" value="GMI25680.1"/>
    <property type="molecule type" value="Genomic_DNA"/>
</dbReference>
<evidence type="ECO:0000256" key="1">
    <source>
        <dbReference type="ARBA" id="ARBA00004141"/>
    </source>
</evidence>
<feature type="transmembrane region" description="Helical" evidence="5">
    <location>
        <begin position="44"/>
        <end position="64"/>
    </location>
</feature>
<feature type="transmembrane region" description="Helical" evidence="5">
    <location>
        <begin position="127"/>
        <end position="148"/>
    </location>
</feature>
<dbReference type="Proteomes" id="UP001165060">
    <property type="component" value="Unassembled WGS sequence"/>
</dbReference>
<feature type="transmembrane region" description="Helical" evidence="5">
    <location>
        <begin position="97"/>
        <end position="121"/>
    </location>
</feature>
<evidence type="ECO:0000256" key="2">
    <source>
        <dbReference type="ARBA" id="ARBA00022692"/>
    </source>
</evidence>
<feature type="transmembrane region" description="Helical" evidence="5">
    <location>
        <begin position="157"/>
        <end position="181"/>
    </location>
</feature>
<feature type="domain" description="Amino acid transporter transmembrane" evidence="6">
    <location>
        <begin position="12"/>
        <end position="312"/>
    </location>
</feature>
<dbReference type="InterPro" id="IPR013057">
    <property type="entry name" value="AA_transpt_TM"/>
</dbReference>